<comment type="caution">
    <text evidence="1">The sequence shown here is derived from an EMBL/GenBank/DDBJ whole genome shotgun (WGS) entry which is preliminary data.</text>
</comment>
<accession>A0ABR4WMW8</accession>
<dbReference type="Proteomes" id="UP000003301">
    <property type="component" value="Unassembled WGS sequence"/>
</dbReference>
<evidence type="ECO:0000313" key="1">
    <source>
        <dbReference type="EMBL" id="KGE62938.1"/>
    </source>
</evidence>
<gene>
    <name evidence="1" type="ORF">FSAG_002378</name>
</gene>
<protein>
    <recommendedName>
        <fullName evidence="3">Transposase</fullName>
    </recommendedName>
</protein>
<name>A0ABR4WMW8_9FUSO</name>
<feature type="non-terminal residue" evidence="1">
    <location>
        <position position="1"/>
    </location>
</feature>
<evidence type="ECO:0008006" key="3">
    <source>
        <dbReference type="Google" id="ProtNLM"/>
    </source>
</evidence>
<dbReference type="EMBL" id="ACDC03000011">
    <property type="protein sequence ID" value="KGE62938.1"/>
    <property type="molecule type" value="Genomic_DNA"/>
</dbReference>
<evidence type="ECO:0000313" key="2">
    <source>
        <dbReference type="Proteomes" id="UP000003301"/>
    </source>
</evidence>
<proteinExistence type="predicted"/>
<organism evidence="1 2">
    <name type="scientific">Fusobacterium periodonticum 2_1_31</name>
    <dbReference type="NCBI Taxonomy" id="469599"/>
    <lineage>
        <taxon>Bacteria</taxon>
        <taxon>Fusobacteriati</taxon>
        <taxon>Fusobacteriota</taxon>
        <taxon>Fusobacteriia</taxon>
        <taxon>Fusobacteriales</taxon>
        <taxon>Fusobacteriaceae</taxon>
        <taxon>Fusobacterium</taxon>
    </lineage>
</organism>
<keyword evidence="2" id="KW-1185">Reference proteome</keyword>
<sequence length="22" mass="2352">NRDINAAKNILKEGLKILGISA</sequence>
<reference evidence="1" key="1">
    <citation type="submission" date="2013-05" db="EMBL/GenBank/DDBJ databases">
        <title>The Genome Sequence of Fusobacterium sp. 2_1_31.</title>
        <authorList>
            <consortium name="The Broad Institute Genomics Platform"/>
            <person name="Earl A."/>
            <person name="Ward D."/>
            <person name="Feldgarden M."/>
            <person name="Gevers D."/>
            <person name="Ambrose C."/>
            <person name="Strauss J."/>
            <person name="Allen-Vercoe E."/>
            <person name="Walker B."/>
            <person name="Young S."/>
            <person name="Zeng Q."/>
            <person name="Gargeya S."/>
            <person name="Fitzgerald M."/>
            <person name="Haas B."/>
            <person name="Abouelleil A."/>
            <person name="Allen A.W."/>
            <person name="Alvarado L."/>
            <person name="Arachchi H.M."/>
            <person name="Berlin A.M."/>
            <person name="Chapman S.B."/>
            <person name="Gainer-Dewar J."/>
            <person name="Goldberg J."/>
            <person name="Griggs A."/>
            <person name="Gujja S."/>
            <person name="Hansen M."/>
            <person name="Howarth C."/>
            <person name="Imamovic A."/>
            <person name="Ireland A."/>
            <person name="Larimer J."/>
            <person name="McCowan C."/>
            <person name="Murphy C."/>
            <person name="Pearson M."/>
            <person name="Poon T.W."/>
            <person name="Priest M."/>
            <person name="Roberts A."/>
            <person name="Saif S."/>
            <person name="Shea T."/>
            <person name="Sisk P."/>
            <person name="Sykes S."/>
            <person name="Wortman J."/>
            <person name="Nusbaum C."/>
            <person name="Birren B."/>
        </authorList>
    </citation>
    <scope>NUCLEOTIDE SEQUENCE [LARGE SCALE GENOMIC DNA]</scope>
    <source>
        <strain evidence="1">2_1_31</strain>
    </source>
</reference>